<keyword evidence="3" id="KW-1185">Reference proteome</keyword>
<feature type="domain" description="ABM" evidence="1">
    <location>
        <begin position="16"/>
        <end position="84"/>
    </location>
</feature>
<dbReference type="InterPro" id="IPR007138">
    <property type="entry name" value="ABM_dom"/>
</dbReference>
<dbReference type="EMBL" id="JBGLYH010000046">
    <property type="protein sequence ID" value="MEZ7197922.1"/>
    <property type="molecule type" value="Genomic_DNA"/>
</dbReference>
<gene>
    <name evidence="2" type="ORF">AB6M95_14300</name>
</gene>
<name>A0ABV4K7X5_9BACT</name>
<evidence type="ECO:0000313" key="3">
    <source>
        <dbReference type="Proteomes" id="UP001568698"/>
    </source>
</evidence>
<dbReference type="Proteomes" id="UP001568698">
    <property type="component" value="Unassembled WGS sequence"/>
</dbReference>
<dbReference type="RefSeq" id="WP_371387420.1">
    <property type="nucleotide sequence ID" value="NZ_JBGLYH010000046.1"/>
</dbReference>
<dbReference type="GO" id="GO:0004497">
    <property type="term" value="F:monooxygenase activity"/>
    <property type="evidence" value="ECO:0007669"/>
    <property type="project" value="UniProtKB-KW"/>
</dbReference>
<reference evidence="2 3" key="1">
    <citation type="submission" date="2024-08" db="EMBL/GenBank/DDBJ databases">
        <title>Sulfate-reducing bacteria isolated from formation water of the oil field in Kazakhstan and description of Pseudodesulfovibrio sp.</title>
        <authorList>
            <person name="Bidzhieva S.K."/>
            <person name="Tourova T.P."/>
            <person name="Grouzdev D.S."/>
            <person name="Beletsky A.V."/>
            <person name="Sokolova D.S."/>
            <person name="Samigullina S.R."/>
            <person name="Poltaraus A.B."/>
            <person name="Avtukh A.N."/>
            <person name="Tereshina V.M."/>
            <person name="Zhaparov N.S."/>
            <person name="Mardanov A.V."/>
            <person name="Nazina T.N."/>
        </authorList>
    </citation>
    <scope>NUCLEOTIDE SEQUENCE [LARGE SCALE GENOMIC DNA]</scope>
    <source>
        <strain evidence="2 3">9FUS</strain>
    </source>
</reference>
<evidence type="ECO:0000313" key="2">
    <source>
        <dbReference type="EMBL" id="MEZ7197922.1"/>
    </source>
</evidence>
<dbReference type="Gene3D" id="3.30.70.100">
    <property type="match status" value="1"/>
</dbReference>
<sequence length="107" mass="12219">MPKNQPDMNGPACWAVIFTSVRTDRDGGYAETAGRMLELARSMPGFLGVDSAREEVGITVSYWDSPEAIRAWREHPEHRVAQARGRKEWYASFTTRVCKVERESRFP</sequence>
<keyword evidence="2" id="KW-0503">Monooxygenase</keyword>
<dbReference type="SUPFAM" id="SSF54909">
    <property type="entry name" value="Dimeric alpha+beta barrel"/>
    <property type="match status" value="1"/>
</dbReference>
<accession>A0ABV4K7X5</accession>
<dbReference type="Pfam" id="PF03992">
    <property type="entry name" value="ABM"/>
    <property type="match status" value="1"/>
</dbReference>
<dbReference type="InterPro" id="IPR011008">
    <property type="entry name" value="Dimeric_a/b-barrel"/>
</dbReference>
<evidence type="ECO:0000259" key="1">
    <source>
        <dbReference type="Pfam" id="PF03992"/>
    </source>
</evidence>
<dbReference type="PANTHER" id="PTHR37811">
    <property type="entry name" value="BLL5343 PROTEIN"/>
    <property type="match status" value="1"/>
</dbReference>
<organism evidence="2 3">
    <name type="scientific">Pseudodesulfovibrio karagichevae</name>
    <dbReference type="NCBI Taxonomy" id="3239305"/>
    <lineage>
        <taxon>Bacteria</taxon>
        <taxon>Pseudomonadati</taxon>
        <taxon>Thermodesulfobacteriota</taxon>
        <taxon>Desulfovibrionia</taxon>
        <taxon>Desulfovibrionales</taxon>
        <taxon>Desulfovibrionaceae</taxon>
    </lineage>
</organism>
<keyword evidence="2" id="KW-0560">Oxidoreductase</keyword>
<protein>
    <submittedName>
        <fullName evidence="2">Antibiotic biosynthesis monooxygenase</fullName>
        <ecNumber evidence="2">1.14.-.-</ecNumber>
    </submittedName>
</protein>
<dbReference type="EC" id="1.14.-.-" evidence="2"/>
<dbReference type="PANTHER" id="PTHR37811:SF2">
    <property type="entry name" value="ABM DOMAIN-CONTAINING PROTEIN"/>
    <property type="match status" value="1"/>
</dbReference>
<dbReference type="InterPro" id="IPR052936">
    <property type="entry name" value="Jasmonate_Hydroxylase-like"/>
</dbReference>
<comment type="caution">
    <text evidence="2">The sequence shown here is derived from an EMBL/GenBank/DDBJ whole genome shotgun (WGS) entry which is preliminary data.</text>
</comment>
<proteinExistence type="predicted"/>